<dbReference type="RefSeq" id="WP_011277492.1">
    <property type="nucleotide sequence ID" value="NZ_BHWZ01000001.1"/>
</dbReference>
<proteinExistence type="predicted"/>
<accession>A0A0U3F7G5</accession>
<sequence>MFPFPRRKKLSVVLFTSIFDTEKKLEEIIYKLGFIIRTLVIFRVSEVIWLDDLKNKKNITRIIKDVSNYALTPPYGKKYFPIKRTLSKVGLIPPINIPSHVVSNDYVEGEIRKVVNGDTGVKIVNRKTKSVLVLDSLRKSHLTYDFYPYYDGYSIKFYDVTYLNKIKDIENVIIASRSGKDLSLVADKISSIYEQNGLTLVIGPPKGGLLKTMETTGHMLVNFVPKQGVKDVRAEEALYGALSLLNYILS</sequence>
<evidence type="ECO:0000313" key="2">
    <source>
        <dbReference type="EMBL" id="ALU31808.1"/>
    </source>
</evidence>
<dbReference type="PANTHER" id="PTHR12150">
    <property type="entry name" value="CLASS IV SAM-BINDING METHYLTRANSFERASE-RELATED"/>
    <property type="match status" value="1"/>
</dbReference>
<dbReference type="Proteomes" id="UP000060043">
    <property type="component" value="Chromosome"/>
</dbReference>
<dbReference type="InterPro" id="IPR012340">
    <property type="entry name" value="NA-bd_OB-fold"/>
</dbReference>
<dbReference type="InterPro" id="IPR003750">
    <property type="entry name" value="Put_MeTrfase-C9orf114-like"/>
</dbReference>
<dbReference type="GeneID" id="14551119"/>
<dbReference type="Gene3D" id="2.40.50.140">
    <property type="entry name" value="Nucleic acid-binding proteins"/>
    <property type="match status" value="1"/>
</dbReference>
<dbReference type="Proteomes" id="UP000065473">
    <property type="component" value="Chromosome"/>
</dbReference>
<evidence type="ECO:0000313" key="3">
    <source>
        <dbReference type="Proteomes" id="UP000060043"/>
    </source>
</evidence>
<dbReference type="InterPro" id="IPR029028">
    <property type="entry name" value="Alpha/beta_knot_MTases"/>
</dbReference>
<dbReference type="AlphaFoldDB" id="A0A0U3F7G5"/>
<dbReference type="CDD" id="cd18086">
    <property type="entry name" value="HsC9orf114-like"/>
    <property type="match status" value="1"/>
</dbReference>
<dbReference type="InterPro" id="IPR029026">
    <property type="entry name" value="tRNA_m1G_MTases_N"/>
</dbReference>
<dbReference type="PaxDb" id="1435377-SUSAZ_02710"/>
<protein>
    <submittedName>
        <fullName evidence="1">Uncharacterized protein</fullName>
    </submittedName>
</protein>
<dbReference type="Pfam" id="PF02598">
    <property type="entry name" value="Methyltrn_RNA_3"/>
    <property type="match status" value="1"/>
</dbReference>
<evidence type="ECO:0000313" key="1">
    <source>
        <dbReference type="EMBL" id="ALU29082.1"/>
    </source>
</evidence>
<dbReference type="EMBL" id="CP013694">
    <property type="protein sequence ID" value="ALU29082.1"/>
    <property type="molecule type" value="Genomic_DNA"/>
</dbReference>
<dbReference type="PANTHER" id="PTHR12150:SF13">
    <property type="entry name" value="METHYLTRANSFERASE C9ORF114-RELATED"/>
    <property type="match status" value="1"/>
</dbReference>
<gene>
    <name evidence="1" type="ORF">ATY89_03405</name>
    <name evidence="2" type="ORF">ATZ20_06430</name>
</gene>
<name>A0A0U3F7G5_9CREN</name>
<dbReference type="EMBL" id="CP013695">
    <property type="protein sequence ID" value="ALU31808.1"/>
    <property type="molecule type" value="Genomic_DNA"/>
</dbReference>
<dbReference type="SUPFAM" id="SSF75217">
    <property type="entry name" value="alpha/beta knot"/>
    <property type="match status" value="1"/>
</dbReference>
<dbReference type="OMA" id="FIEYRIT"/>
<dbReference type="Gene3D" id="3.40.1280.10">
    <property type="match status" value="1"/>
</dbReference>
<reference evidence="3 4" key="1">
    <citation type="submission" date="2015-12" db="EMBL/GenBank/DDBJ databases">
        <title>A stable core within a dynamic pangenome in Sulfolobus acidocaldarius.</title>
        <authorList>
            <person name="Anderson R."/>
            <person name="Kouris A."/>
            <person name="Seward C."/>
            <person name="Campbell K."/>
            <person name="Whitaker R."/>
        </authorList>
    </citation>
    <scope>NUCLEOTIDE SEQUENCE [LARGE SCALE GENOMIC DNA]</scope>
    <source>
        <strain evidence="1 4">GG12-C01-09</strain>
        <strain evidence="2 3">NG05B_CO5_07</strain>
    </source>
</reference>
<dbReference type="OrthoDB" id="4144at2157"/>
<organism evidence="1 4">
    <name type="scientific">Sulfolobus acidocaldarius</name>
    <dbReference type="NCBI Taxonomy" id="2285"/>
    <lineage>
        <taxon>Archaea</taxon>
        <taxon>Thermoproteota</taxon>
        <taxon>Thermoprotei</taxon>
        <taxon>Sulfolobales</taxon>
        <taxon>Sulfolobaceae</taxon>
        <taxon>Sulfolobus</taxon>
    </lineage>
</organism>
<evidence type="ECO:0000313" key="4">
    <source>
        <dbReference type="Proteomes" id="UP000065473"/>
    </source>
</evidence>
<dbReference type="STRING" id="1435377.SUSAZ_02710"/>